<dbReference type="PANTHER" id="PTHR24287:SF17">
    <property type="entry name" value="P450, PUTATIVE (EUROFUNG)-RELATED"/>
    <property type="match status" value="1"/>
</dbReference>
<dbReference type="Gene3D" id="1.10.630.10">
    <property type="entry name" value="Cytochrome P450"/>
    <property type="match status" value="1"/>
</dbReference>
<gene>
    <name evidence="9" type="ORF">EJ04DRAFT_515314</name>
</gene>
<comment type="similarity">
    <text evidence="2 8">Belongs to the cytochrome P450 family.</text>
</comment>
<dbReference type="InterPro" id="IPR001128">
    <property type="entry name" value="Cyt_P450"/>
</dbReference>
<evidence type="ECO:0000256" key="7">
    <source>
        <dbReference type="PIRSR" id="PIRSR602401-1"/>
    </source>
</evidence>
<dbReference type="EMBL" id="ML996219">
    <property type="protein sequence ID" value="KAF2730395.1"/>
    <property type="molecule type" value="Genomic_DNA"/>
</dbReference>
<feature type="binding site" description="axial binding residue" evidence="7">
    <location>
        <position position="244"/>
    </location>
    <ligand>
        <name>heme</name>
        <dbReference type="ChEBI" id="CHEBI:30413"/>
    </ligand>
    <ligandPart>
        <name>Fe</name>
        <dbReference type="ChEBI" id="CHEBI:18248"/>
    </ligandPart>
</feature>
<dbReference type="PRINTS" id="PR00385">
    <property type="entry name" value="P450"/>
</dbReference>
<accession>A0A9P4UZM9</accession>
<evidence type="ECO:0000256" key="3">
    <source>
        <dbReference type="ARBA" id="ARBA00022723"/>
    </source>
</evidence>
<dbReference type="GO" id="GO:0016705">
    <property type="term" value="F:oxidoreductase activity, acting on paired donors, with incorporation or reduction of molecular oxygen"/>
    <property type="evidence" value="ECO:0007669"/>
    <property type="project" value="InterPro"/>
</dbReference>
<comment type="cofactor">
    <cofactor evidence="1 7">
        <name>heme</name>
        <dbReference type="ChEBI" id="CHEBI:30413"/>
    </cofactor>
</comment>
<keyword evidence="5 7" id="KW-0408">Iron</keyword>
<evidence type="ECO:0000313" key="10">
    <source>
        <dbReference type="Proteomes" id="UP000799444"/>
    </source>
</evidence>
<organism evidence="9 10">
    <name type="scientific">Polyplosphaeria fusca</name>
    <dbReference type="NCBI Taxonomy" id="682080"/>
    <lineage>
        <taxon>Eukaryota</taxon>
        <taxon>Fungi</taxon>
        <taxon>Dikarya</taxon>
        <taxon>Ascomycota</taxon>
        <taxon>Pezizomycotina</taxon>
        <taxon>Dothideomycetes</taxon>
        <taxon>Pleosporomycetidae</taxon>
        <taxon>Pleosporales</taxon>
        <taxon>Tetraplosphaeriaceae</taxon>
        <taxon>Polyplosphaeria</taxon>
    </lineage>
</organism>
<keyword evidence="10" id="KW-1185">Reference proteome</keyword>
<protein>
    <submittedName>
        <fullName evidence="9">Cytochrome P450</fullName>
    </submittedName>
</protein>
<dbReference type="GO" id="GO:0020037">
    <property type="term" value="F:heme binding"/>
    <property type="evidence" value="ECO:0007669"/>
    <property type="project" value="InterPro"/>
</dbReference>
<dbReference type="OrthoDB" id="1470350at2759"/>
<sequence length="296" mass="33633">MSRDEFLEAFDSGLLGTGLRIMLGQYRFLLPKKAYLKTCQRVHSWLEYYIRRQVDSTSNGTQVPSQQRRSMAKNLGGQTEDLEYIRGQILQSMLASKETTAVLVSNAMFLLSRHPDVYNKLRKEVLQYPEGEDLFTFDNLSNLTYLQNVIKEALRLYPVFPLNGRIALRDTTLPASPDPTNPQLTKLQPAPVPAGSTVVMSWYSLHRSESIFGDDAASFNPDRWNTIKPTQYEYMPFGGGQRACLGREKSLAEGALVLARLAERFQRVESRDSRDWKPKTGISYCNANGCKIALYR</sequence>
<keyword evidence="6 8" id="KW-0503">Monooxygenase</keyword>
<evidence type="ECO:0000256" key="6">
    <source>
        <dbReference type="ARBA" id="ARBA00023033"/>
    </source>
</evidence>
<dbReference type="Proteomes" id="UP000799444">
    <property type="component" value="Unassembled WGS sequence"/>
</dbReference>
<evidence type="ECO:0000256" key="2">
    <source>
        <dbReference type="ARBA" id="ARBA00010617"/>
    </source>
</evidence>
<dbReference type="PROSITE" id="PS00086">
    <property type="entry name" value="CYTOCHROME_P450"/>
    <property type="match status" value="1"/>
</dbReference>
<dbReference type="InterPro" id="IPR002401">
    <property type="entry name" value="Cyt_P450_E_grp-I"/>
</dbReference>
<reference evidence="9" key="1">
    <citation type="journal article" date="2020" name="Stud. Mycol.">
        <title>101 Dothideomycetes genomes: a test case for predicting lifestyles and emergence of pathogens.</title>
        <authorList>
            <person name="Haridas S."/>
            <person name="Albert R."/>
            <person name="Binder M."/>
            <person name="Bloem J."/>
            <person name="Labutti K."/>
            <person name="Salamov A."/>
            <person name="Andreopoulos B."/>
            <person name="Baker S."/>
            <person name="Barry K."/>
            <person name="Bills G."/>
            <person name="Bluhm B."/>
            <person name="Cannon C."/>
            <person name="Castanera R."/>
            <person name="Culley D."/>
            <person name="Daum C."/>
            <person name="Ezra D."/>
            <person name="Gonzalez J."/>
            <person name="Henrissat B."/>
            <person name="Kuo A."/>
            <person name="Liang C."/>
            <person name="Lipzen A."/>
            <person name="Lutzoni F."/>
            <person name="Magnuson J."/>
            <person name="Mondo S."/>
            <person name="Nolan M."/>
            <person name="Ohm R."/>
            <person name="Pangilinan J."/>
            <person name="Park H.-J."/>
            <person name="Ramirez L."/>
            <person name="Alfaro M."/>
            <person name="Sun H."/>
            <person name="Tritt A."/>
            <person name="Yoshinaga Y."/>
            <person name="Zwiers L.-H."/>
            <person name="Turgeon B."/>
            <person name="Goodwin S."/>
            <person name="Spatafora J."/>
            <person name="Crous P."/>
            <person name="Grigoriev I."/>
        </authorList>
    </citation>
    <scope>NUCLEOTIDE SEQUENCE</scope>
    <source>
        <strain evidence="9">CBS 125425</strain>
    </source>
</reference>
<dbReference type="InterPro" id="IPR047146">
    <property type="entry name" value="Cyt_P450_E_CYP52_fungi"/>
</dbReference>
<evidence type="ECO:0000256" key="4">
    <source>
        <dbReference type="ARBA" id="ARBA00023002"/>
    </source>
</evidence>
<dbReference type="PRINTS" id="PR00463">
    <property type="entry name" value="EP450I"/>
</dbReference>
<evidence type="ECO:0000256" key="5">
    <source>
        <dbReference type="ARBA" id="ARBA00023004"/>
    </source>
</evidence>
<dbReference type="AlphaFoldDB" id="A0A9P4UZM9"/>
<evidence type="ECO:0000256" key="1">
    <source>
        <dbReference type="ARBA" id="ARBA00001971"/>
    </source>
</evidence>
<dbReference type="InterPro" id="IPR036396">
    <property type="entry name" value="Cyt_P450_sf"/>
</dbReference>
<keyword evidence="7 8" id="KW-0349">Heme</keyword>
<dbReference type="SUPFAM" id="SSF48264">
    <property type="entry name" value="Cytochrome P450"/>
    <property type="match status" value="1"/>
</dbReference>
<dbReference type="InterPro" id="IPR017972">
    <property type="entry name" value="Cyt_P450_CS"/>
</dbReference>
<name>A0A9P4UZM9_9PLEO</name>
<evidence type="ECO:0000313" key="9">
    <source>
        <dbReference type="EMBL" id="KAF2730395.1"/>
    </source>
</evidence>
<comment type="caution">
    <text evidence="9">The sequence shown here is derived from an EMBL/GenBank/DDBJ whole genome shotgun (WGS) entry which is preliminary data.</text>
</comment>
<dbReference type="Pfam" id="PF00067">
    <property type="entry name" value="p450"/>
    <property type="match status" value="1"/>
</dbReference>
<evidence type="ECO:0000256" key="8">
    <source>
        <dbReference type="RuleBase" id="RU000461"/>
    </source>
</evidence>
<dbReference type="PANTHER" id="PTHR24287">
    <property type="entry name" value="P450, PUTATIVE (EUROFUNG)-RELATED"/>
    <property type="match status" value="1"/>
</dbReference>
<dbReference type="GO" id="GO:0005506">
    <property type="term" value="F:iron ion binding"/>
    <property type="evidence" value="ECO:0007669"/>
    <property type="project" value="InterPro"/>
</dbReference>
<keyword evidence="4 8" id="KW-0560">Oxidoreductase</keyword>
<keyword evidence="3 7" id="KW-0479">Metal-binding</keyword>
<dbReference type="GO" id="GO:0004497">
    <property type="term" value="F:monooxygenase activity"/>
    <property type="evidence" value="ECO:0007669"/>
    <property type="project" value="UniProtKB-KW"/>
</dbReference>
<proteinExistence type="inferred from homology"/>